<dbReference type="EMBL" id="JYDS01000305">
    <property type="protein sequence ID" value="KRZ16052.1"/>
    <property type="molecule type" value="Genomic_DNA"/>
</dbReference>
<dbReference type="Proteomes" id="UP000054805">
    <property type="component" value="Unassembled WGS sequence"/>
</dbReference>
<dbReference type="AlphaFoldDB" id="A0A0V1I0Y4"/>
<keyword evidence="2" id="KW-1185">Reference proteome</keyword>
<evidence type="ECO:0000313" key="2">
    <source>
        <dbReference type="Proteomes" id="UP000054805"/>
    </source>
</evidence>
<gene>
    <name evidence="1" type="ORF">T4B_2552</name>
</gene>
<organism evidence="1 2">
    <name type="scientific">Trichinella pseudospiralis</name>
    <name type="common">Parasitic roundworm</name>
    <dbReference type="NCBI Taxonomy" id="6337"/>
    <lineage>
        <taxon>Eukaryota</taxon>
        <taxon>Metazoa</taxon>
        <taxon>Ecdysozoa</taxon>
        <taxon>Nematoda</taxon>
        <taxon>Enoplea</taxon>
        <taxon>Dorylaimia</taxon>
        <taxon>Trichinellida</taxon>
        <taxon>Trichinellidae</taxon>
        <taxon>Trichinella</taxon>
    </lineage>
</organism>
<evidence type="ECO:0000313" key="1">
    <source>
        <dbReference type="EMBL" id="KRZ16052.1"/>
    </source>
</evidence>
<sequence length="80" mass="9050">MYNIHIILLRKIPLNSKWIRSVRIMFHLLHTCLMRVSLDGIGGGSSLVKCSTNDDDLFAYRNAGIVRQAHRGGGEVVREE</sequence>
<proteinExistence type="predicted"/>
<protein>
    <submittedName>
        <fullName evidence="1">Uncharacterized protein</fullName>
    </submittedName>
</protein>
<name>A0A0V1I0Y4_TRIPS</name>
<comment type="caution">
    <text evidence="1">The sequence shown here is derived from an EMBL/GenBank/DDBJ whole genome shotgun (WGS) entry which is preliminary data.</text>
</comment>
<reference evidence="1 2" key="1">
    <citation type="submission" date="2015-01" db="EMBL/GenBank/DDBJ databases">
        <title>Evolution of Trichinella species and genotypes.</title>
        <authorList>
            <person name="Korhonen P.K."/>
            <person name="Edoardo P."/>
            <person name="Giuseppe L.R."/>
            <person name="Gasser R.B."/>
        </authorList>
    </citation>
    <scope>NUCLEOTIDE SEQUENCE [LARGE SCALE GENOMIC DNA]</scope>
    <source>
        <strain evidence="1">ISS588</strain>
    </source>
</reference>
<accession>A0A0V1I0Y4</accession>